<organism evidence="1 2">
    <name type="scientific">Myroides guanonis</name>
    <dbReference type="NCBI Taxonomy" id="1150112"/>
    <lineage>
        <taxon>Bacteria</taxon>
        <taxon>Pseudomonadati</taxon>
        <taxon>Bacteroidota</taxon>
        <taxon>Flavobacteriia</taxon>
        <taxon>Flavobacteriales</taxon>
        <taxon>Flavobacteriaceae</taxon>
        <taxon>Myroides</taxon>
    </lineage>
</organism>
<proteinExistence type="predicted"/>
<accession>A0A1I3NGJ8</accession>
<evidence type="ECO:0000313" key="2">
    <source>
        <dbReference type="Proteomes" id="UP000243887"/>
    </source>
</evidence>
<dbReference type="EMBL" id="FORU01000003">
    <property type="protein sequence ID" value="SFJ08292.1"/>
    <property type="molecule type" value="Genomic_DNA"/>
</dbReference>
<reference evidence="2" key="1">
    <citation type="submission" date="2016-10" db="EMBL/GenBank/DDBJ databases">
        <authorList>
            <person name="Varghese N."/>
            <person name="Submissions S."/>
        </authorList>
    </citation>
    <scope>NUCLEOTIDE SEQUENCE [LARGE SCALE GENOMIC DNA]</scope>
    <source>
        <strain evidence="2">DSM 26542</strain>
    </source>
</reference>
<gene>
    <name evidence="1" type="ORF">SAMN04487893_10386</name>
</gene>
<dbReference type="AlphaFoldDB" id="A0A1I3NGJ8"/>
<dbReference type="Proteomes" id="UP000243887">
    <property type="component" value="Unassembled WGS sequence"/>
</dbReference>
<protein>
    <submittedName>
        <fullName evidence="1">Uncharacterized protein</fullName>
    </submittedName>
</protein>
<sequence length="241" mass="27312">MAIRDAQGLIRGKMGDIIFKVVNGKQVVYPAPEKVKRSVLTRKSAKMFGVCSTQTSILMGKMRPWTGGKVDSRQAARLRGACLNILRNNEKRGVVAADLDTADMSDLKGFEFNIHSPFTKYFQPEISVVENQDNDVNIKILGYVPAQELEFPKLCGHVDVQILVLHHNFSSNKTLHVLDEHWEVKKSADFEKERQFTFPSMIDSGITLVVVQLLFFKNKSKFGKEYLNDKNCFPAQIVYAR</sequence>
<dbReference type="OrthoDB" id="1452410at2"/>
<evidence type="ECO:0000313" key="1">
    <source>
        <dbReference type="EMBL" id="SFJ08292.1"/>
    </source>
</evidence>
<name>A0A1I3NGJ8_9FLAO</name>
<keyword evidence="2" id="KW-1185">Reference proteome</keyword>
<dbReference type="RefSeq" id="WP_090678177.1">
    <property type="nucleotide sequence ID" value="NZ_FORU01000003.1"/>
</dbReference>